<sequence length="102" mass="11650">MRDISSVRSLNDLRDFVHQELCRFENLLAEQFQLTESRILRQGELCGLQFMLQGPRSVRLNAVWAADKNDLYLYNARGERCAKLKVATQLSTELSQTDSSAA</sequence>
<comment type="caution">
    <text evidence="1">The sequence shown here is derived from an EMBL/GenBank/DDBJ whole genome shotgun (WGS) entry which is preliminary data.</text>
</comment>
<name>A0A1C3EH43_9PLAN</name>
<keyword evidence="2" id="KW-1185">Reference proteome</keyword>
<dbReference type="AlphaFoldDB" id="A0A1C3EH43"/>
<accession>A0A1C3EH43</accession>
<organism evidence="1 2">
    <name type="scientific">Planctopirus hydrillae</name>
    <dbReference type="NCBI Taxonomy" id="1841610"/>
    <lineage>
        <taxon>Bacteria</taxon>
        <taxon>Pseudomonadati</taxon>
        <taxon>Planctomycetota</taxon>
        <taxon>Planctomycetia</taxon>
        <taxon>Planctomycetales</taxon>
        <taxon>Planctomycetaceae</taxon>
        <taxon>Planctopirus</taxon>
    </lineage>
</organism>
<protein>
    <submittedName>
        <fullName evidence="1">Uncharacterized protein</fullName>
    </submittedName>
</protein>
<dbReference type="OrthoDB" id="277143at2"/>
<reference evidence="1 2" key="1">
    <citation type="submission" date="2016-05" db="EMBL/GenBank/DDBJ databases">
        <title>Genomic and physiological characterization of Planctopirus sp. isolated from fresh water lake.</title>
        <authorList>
            <person name="Subhash Y."/>
            <person name="Ramana C."/>
        </authorList>
    </citation>
    <scope>NUCLEOTIDE SEQUENCE [LARGE SCALE GENOMIC DNA]</scope>
    <source>
        <strain evidence="1 2">JC280</strain>
    </source>
</reference>
<dbReference type="EMBL" id="LYDR01000063">
    <property type="protein sequence ID" value="ODA32519.1"/>
    <property type="molecule type" value="Genomic_DNA"/>
</dbReference>
<evidence type="ECO:0000313" key="2">
    <source>
        <dbReference type="Proteomes" id="UP000094828"/>
    </source>
</evidence>
<gene>
    <name evidence="1" type="ORF">A6X21_19295</name>
</gene>
<dbReference type="RefSeq" id="WP_068847038.1">
    <property type="nucleotide sequence ID" value="NZ_LYDR01000063.1"/>
</dbReference>
<evidence type="ECO:0000313" key="1">
    <source>
        <dbReference type="EMBL" id="ODA32519.1"/>
    </source>
</evidence>
<proteinExistence type="predicted"/>
<dbReference type="Proteomes" id="UP000094828">
    <property type="component" value="Unassembled WGS sequence"/>
</dbReference>